<protein>
    <recommendedName>
        <fullName evidence="3">14-3-3 domain-containing protein</fullName>
    </recommendedName>
</protein>
<dbReference type="InterPro" id="IPR036815">
    <property type="entry name" value="14-3-3_dom_sf"/>
</dbReference>
<dbReference type="PRINTS" id="PR00305">
    <property type="entry name" value="1433ZETA"/>
</dbReference>
<dbReference type="Proteomes" id="UP001168821">
    <property type="component" value="Unassembled WGS sequence"/>
</dbReference>
<name>A0AA38HGY0_9CUCU</name>
<feature type="site" description="Interaction with phosphoserine on interacting protein" evidence="2">
    <location>
        <position position="59"/>
    </location>
</feature>
<dbReference type="Pfam" id="PF00244">
    <property type="entry name" value="14-3-3"/>
    <property type="match status" value="1"/>
</dbReference>
<evidence type="ECO:0000313" key="5">
    <source>
        <dbReference type="Proteomes" id="UP001168821"/>
    </source>
</evidence>
<keyword evidence="5" id="KW-1185">Reference proteome</keyword>
<gene>
    <name evidence="4" type="ORF">Zmor_016324</name>
</gene>
<dbReference type="SMART" id="SM00101">
    <property type="entry name" value="14_3_3"/>
    <property type="match status" value="1"/>
</dbReference>
<feature type="site" description="Interaction with phosphoserine on interacting protein" evidence="2">
    <location>
        <position position="130"/>
    </location>
</feature>
<dbReference type="PANTHER" id="PTHR18860">
    <property type="entry name" value="14-3-3 PROTEIN"/>
    <property type="match status" value="1"/>
</dbReference>
<feature type="domain" description="14-3-3" evidence="3">
    <location>
        <begin position="5"/>
        <end position="240"/>
    </location>
</feature>
<dbReference type="Gene3D" id="1.20.190.20">
    <property type="entry name" value="14-3-3 domain"/>
    <property type="match status" value="1"/>
</dbReference>
<dbReference type="PIRSF" id="PIRSF000868">
    <property type="entry name" value="14-3-3"/>
    <property type="match status" value="1"/>
</dbReference>
<dbReference type="InterPro" id="IPR023410">
    <property type="entry name" value="14-3-3_domain"/>
</dbReference>
<dbReference type="CDD" id="cd08774">
    <property type="entry name" value="14-3-3"/>
    <property type="match status" value="1"/>
</dbReference>
<evidence type="ECO:0000256" key="1">
    <source>
        <dbReference type="ARBA" id="ARBA00006141"/>
    </source>
</evidence>
<dbReference type="EMBL" id="JALNTZ010004054">
    <property type="protein sequence ID" value="KAJ3615557.1"/>
    <property type="molecule type" value="Genomic_DNA"/>
</dbReference>
<evidence type="ECO:0000259" key="3">
    <source>
        <dbReference type="SMART" id="SM00101"/>
    </source>
</evidence>
<dbReference type="AlphaFoldDB" id="A0AA38HGY0"/>
<evidence type="ECO:0000313" key="4">
    <source>
        <dbReference type="EMBL" id="KAJ3615557.1"/>
    </source>
</evidence>
<dbReference type="InterPro" id="IPR000308">
    <property type="entry name" value="14-3-3"/>
</dbReference>
<sequence>MHSKREEKLYLTSLSNLSERYRDMANSMKEIVELAEDEFTVEERNLFSVAYKNLIGPLRSALRIFANVKKNEEKNGSERVAYITEYMNKIEKEIKDIVDEVIEVTQHLITKCGTSEGKVFFLKMQGDYYRYLAESKSGQERQEASDNSKQQYQEALEIAKKDLEPMNSILLGLILNYSVYYYEIVENKEMACQLAQSAHDEALNQPQQEDSGTKDSALILQLIKDNLNLWQSDQKEEEDD</sequence>
<comment type="caution">
    <text evidence="4">The sequence shown here is derived from an EMBL/GenBank/DDBJ whole genome shotgun (WGS) entry which is preliminary data.</text>
</comment>
<organism evidence="4 5">
    <name type="scientific">Zophobas morio</name>
    <dbReference type="NCBI Taxonomy" id="2755281"/>
    <lineage>
        <taxon>Eukaryota</taxon>
        <taxon>Metazoa</taxon>
        <taxon>Ecdysozoa</taxon>
        <taxon>Arthropoda</taxon>
        <taxon>Hexapoda</taxon>
        <taxon>Insecta</taxon>
        <taxon>Pterygota</taxon>
        <taxon>Neoptera</taxon>
        <taxon>Endopterygota</taxon>
        <taxon>Coleoptera</taxon>
        <taxon>Polyphaga</taxon>
        <taxon>Cucujiformia</taxon>
        <taxon>Tenebrionidae</taxon>
        <taxon>Zophobas</taxon>
    </lineage>
</organism>
<accession>A0AA38HGY0</accession>
<comment type="similarity">
    <text evidence="1">Belongs to the 14-3-3 family.</text>
</comment>
<reference evidence="4" key="1">
    <citation type="journal article" date="2023" name="G3 (Bethesda)">
        <title>Whole genome assemblies of Zophobas morio and Tenebrio molitor.</title>
        <authorList>
            <person name="Kaur S."/>
            <person name="Stinson S.A."/>
            <person name="diCenzo G.C."/>
        </authorList>
    </citation>
    <scope>NUCLEOTIDE SEQUENCE</scope>
    <source>
        <strain evidence="4">QUZm001</strain>
    </source>
</reference>
<dbReference type="SUPFAM" id="SSF48445">
    <property type="entry name" value="14-3-3 protein"/>
    <property type="match status" value="1"/>
</dbReference>
<evidence type="ECO:0000256" key="2">
    <source>
        <dbReference type="PIRSR" id="PIRSR000868-1"/>
    </source>
</evidence>
<proteinExistence type="inferred from homology"/>